<reference evidence="4" key="1">
    <citation type="journal article" date="2023" name="bioRxiv">
        <title>Scaffold-level genome assemblies of two parasitoid biocontrol wasps reveal the parthenogenesis mechanism and an associated novel virus.</title>
        <authorList>
            <person name="Inwood S."/>
            <person name="Skelly J."/>
            <person name="Guhlin J."/>
            <person name="Harrop T."/>
            <person name="Goldson S."/>
            <person name="Dearden P."/>
        </authorList>
    </citation>
    <scope>NUCLEOTIDE SEQUENCE</scope>
    <source>
        <strain evidence="4">Irish</strain>
        <tissue evidence="4">Whole body</tissue>
    </source>
</reference>
<sequence>MAVYRARNNSNPIITTVFFDLDNTLIETRKGDSLACKKLTEELTQQHNLPYETSTKITATYLKQFRKCPDNAAYDLDTWRTTLWRKALGEKYTYLAEKIYERWLHLRYRYLAMAPDVVSMLLELRKKYCLGLITNGPSKAQWEKVEKLHIGHYFDVVLVSGDLLWEKPEAHIFHEACRILGVSSNNCIMVGDKLETDILGGLQAGLGGTVWIPISDKTRLSIDDPKPDYTIKRVTDLLPILNRRPGAPELEDSSSNASDGS</sequence>
<gene>
    <name evidence="4" type="ORF">PV328_003228</name>
</gene>
<dbReference type="SFLD" id="SFLDS00003">
    <property type="entry name" value="Haloacid_Dehalogenase"/>
    <property type="match status" value="1"/>
</dbReference>
<keyword evidence="2" id="KW-0378">Hydrolase</keyword>
<dbReference type="InterPro" id="IPR011950">
    <property type="entry name" value="HAD-SF_hydro_IA_CTE7"/>
</dbReference>
<proteinExistence type="predicted"/>
<dbReference type="PANTHER" id="PTHR46470">
    <property type="entry name" value="N-ACYLNEURAMINATE-9-PHOSPHATASE"/>
    <property type="match status" value="1"/>
</dbReference>
<dbReference type="PANTHER" id="PTHR46470:SF3">
    <property type="entry name" value="N-ACYLNEURAMINATE-9-PHOSPHATASE"/>
    <property type="match status" value="1"/>
</dbReference>
<comment type="cofactor">
    <cofactor evidence="1">
        <name>Mg(2+)</name>
        <dbReference type="ChEBI" id="CHEBI:18420"/>
    </cofactor>
</comment>
<reference evidence="4" key="2">
    <citation type="submission" date="2023-03" db="EMBL/GenBank/DDBJ databases">
        <authorList>
            <person name="Inwood S.N."/>
            <person name="Skelly J.G."/>
            <person name="Guhlin J."/>
            <person name="Harrop T.W.R."/>
            <person name="Goldson S.G."/>
            <person name="Dearden P.K."/>
        </authorList>
    </citation>
    <scope>NUCLEOTIDE SEQUENCE</scope>
    <source>
        <strain evidence="4">Irish</strain>
        <tissue evidence="4">Whole body</tissue>
    </source>
</reference>
<dbReference type="Pfam" id="PF00702">
    <property type="entry name" value="Hydrolase"/>
    <property type="match status" value="1"/>
</dbReference>
<dbReference type="Proteomes" id="UP001168990">
    <property type="component" value="Unassembled WGS sequence"/>
</dbReference>
<keyword evidence="5" id="KW-1185">Reference proteome</keyword>
<dbReference type="NCBIfam" id="TIGR02253">
    <property type="entry name" value="CTE7"/>
    <property type="match status" value="1"/>
</dbReference>
<dbReference type="GO" id="GO:0046380">
    <property type="term" value="P:N-acetylneuraminate biosynthetic process"/>
    <property type="evidence" value="ECO:0007669"/>
    <property type="project" value="TreeGrafter"/>
</dbReference>
<dbReference type="EMBL" id="JAQQBS010001422">
    <property type="protein sequence ID" value="KAK0164617.1"/>
    <property type="molecule type" value="Genomic_DNA"/>
</dbReference>
<name>A0AA39F7Y1_9HYME</name>
<evidence type="ECO:0000256" key="1">
    <source>
        <dbReference type="ARBA" id="ARBA00001946"/>
    </source>
</evidence>
<dbReference type="GO" id="GO:0050124">
    <property type="term" value="F:N-acylneuraminate-9-phosphatase activity"/>
    <property type="evidence" value="ECO:0007669"/>
    <property type="project" value="TreeGrafter"/>
</dbReference>
<dbReference type="InterPro" id="IPR023214">
    <property type="entry name" value="HAD_sf"/>
</dbReference>
<evidence type="ECO:0000313" key="4">
    <source>
        <dbReference type="EMBL" id="KAK0164617.1"/>
    </source>
</evidence>
<accession>A0AA39F7Y1</accession>
<dbReference type="InterPro" id="IPR051400">
    <property type="entry name" value="HAD-like_hydrolase"/>
</dbReference>
<dbReference type="Gene3D" id="3.40.50.1000">
    <property type="entry name" value="HAD superfamily/HAD-like"/>
    <property type="match status" value="1"/>
</dbReference>
<dbReference type="Gene3D" id="1.20.120.710">
    <property type="entry name" value="Haloacid dehalogenase hydrolase-like domain"/>
    <property type="match status" value="1"/>
</dbReference>
<keyword evidence="3" id="KW-0460">Magnesium</keyword>
<evidence type="ECO:0000313" key="5">
    <source>
        <dbReference type="Proteomes" id="UP001168990"/>
    </source>
</evidence>
<protein>
    <recommendedName>
        <fullName evidence="6">N-acylneuraminate-9-phosphatase</fullName>
    </recommendedName>
</protein>
<comment type="caution">
    <text evidence="4">The sequence shown here is derived from an EMBL/GenBank/DDBJ whole genome shotgun (WGS) entry which is preliminary data.</text>
</comment>
<dbReference type="InterPro" id="IPR036412">
    <property type="entry name" value="HAD-like_sf"/>
</dbReference>
<organism evidence="4 5">
    <name type="scientific">Microctonus aethiopoides</name>
    <dbReference type="NCBI Taxonomy" id="144406"/>
    <lineage>
        <taxon>Eukaryota</taxon>
        <taxon>Metazoa</taxon>
        <taxon>Ecdysozoa</taxon>
        <taxon>Arthropoda</taxon>
        <taxon>Hexapoda</taxon>
        <taxon>Insecta</taxon>
        <taxon>Pterygota</taxon>
        <taxon>Neoptera</taxon>
        <taxon>Endopterygota</taxon>
        <taxon>Hymenoptera</taxon>
        <taxon>Apocrita</taxon>
        <taxon>Ichneumonoidea</taxon>
        <taxon>Braconidae</taxon>
        <taxon>Euphorinae</taxon>
        <taxon>Microctonus</taxon>
    </lineage>
</organism>
<dbReference type="SFLD" id="SFLDG01129">
    <property type="entry name" value="C1.5:_HAD__Beta-PGM__Phosphata"/>
    <property type="match status" value="1"/>
</dbReference>
<dbReference type="AlphaFoldDB" id="A0AA39F7Y1"/>
<dbReference type="SUPFAM" id="SSF56784">
    <property type="entry name" value="HAD-like"/>
    <property type="match status" value="1"/>
</dbReference>
<evidence type="ECO:0000256" key="2">
    <source>
        <dbReference type="ARBA" id="ARBA00022801"/>
    </source>
</evidence>
<dbReference type="InterPro" id="IPR006439">
    <property type="entry name" value="HAD-SF_hydro_IA"/>
</dbReference>
<evidence type="ECO:0008006" key="6">
    <source>
        <dbReference type="Google" id="ProtNLM"/>
    </source>
</evidence>
<dbReference type="NCBIfam" id="TIGR01549">
    <property type="entry name" value="HAD-SF-IA-v1"/>
    <property type="match status" value="1"/>
</dbReference>
<evidence type="ECO:0000256" key="3">
    <source>
        <dbReference type="ARBA" id="ARBA00022842"/>
    </source>
</evidence>